<accession>A0AAD9PYA7</accession>
<dbReference type="EMBL" id="JARQWQ010000104">
    <property type="protein sequence ID" value="KAK2550900.1"/>
    <property type="molecule type" value="Genomic_DNA"/>
</dbReference>
<feature type="non-terminal residue" evidence="2">
    <location>
        <position position="1"/>
    </location>
</feature>
<feature type="compositionally biased region" description="Polar residues" evidence="1">
    <location>
        <begin position="193"/>
        <end position="220"/>
    </location>
</feature>
<evidence type="ECO:0000313" key="2">
    <source>
        <dbReference type="EMBL" id="KAK2550900.1"/>
    </source>
</evidence>
<reference evidence="2" key="2">
    <citation type="journal article" date="2023" name="Science">
        <title>Genomic signatures of disease resistance in endangered staghorn corals.</title>
        <authorList>
            <person name="Vollmer S.V."/>
            <person name="Selwyn J.D."/>
            <person name="Despard B.A."/>
            <person name="Roesel C.L."/>
        </authorList>
    </citation>
    <scope>NUCLEOTIDE SEQUENCE</scope>
    <source>
        <strain evidence="2">K2</strain>
    </source>
</reference>
<feature type="compositionally biased region" description="Basic and acidic residues" evidence="1">
    <location>
        <begin position="130"/>
        <end position="139"/>
    </location>
</feature>
<dbReference type="Gene3D" id="6.20.250.70">
    <property type="match status" value="1"/>
</dbReference>
<sequence length="421" mass="47487">GMPSSKRDLRSECPVGFEPVNFNDLDDCPAVEDDGSSLWLIKVPHDFDVSTLSGQEVILNGSCNLPASCISTKNQDKKYEVHSKANGAAELPSYSVLLPSPRKKTLRAGDPYQRITEEDPSGNSSQDSTRSVRESERTSCTRIENNADFDKEESPRIKKKKKKKDKERNEIVIKQEKLESGDESENRWRIETQKSSGKCTQDDVSSVNDKNTNRSDSNGASAKKKRKAVEKECVGDDKVKRRLDIGGREQNRQTTHAMFLGQQFIYAFRFCEILKEHYAAKKLLSNQVGDYGSLVVHAEMAYPPCCCCPKPESHNFVETLEQRIKDTFQENEIIRKAVFFASLEHQRSSGRRQDRGVGALILTSEVLWFALLSPDKRISIPLQNIRAVNISVTDVNFQIICPFIINFVEDASDDEDQVVIV</sequence>
<feature type="compositionally biased region" description="Basic and acidic residues" evidence="1">
    <location>
        <begin position="166"/>
        <end position="192"/>
    </location>
</feature>
<name>A0AAD9PYA7_ACRCE</name>
<proteinExistence type="predicted"/>
<reference evidence="2" key="1">
    <citation type="journal article" date="2023" name="G3 (Bethesda)">
        <title>Whole genome assembly and annotation of the endangered Caribbean coral Acropora cervicornis.</title>
        <authorList>
            <person name="Selwyn J.D."/>
            <person name="Vollmer S.V."/>
        </authorList>
    </citation>
    <scope>NUCLEOTIDE SEQUENCE</scope>
    <source>
        <strain evidence="2">K2</strain>
    </source>
</reference>
<organism evidence="2 3">
    <name type="scientific">Acropora cervicornis</name>
    <name type="common">Staghorn coral</name>
    <dbReference type="NCBI Taxonomy" id="6130"/>
    <lineage>
        <taxon>Eukaryota</taxon>
        <taxon>Metazoa</taxon>
        <taxon>Cnidaria</taxon>
        <taxon>Anthozoa</taxon>
        <taxon>Hexacorallia</taxon>
        <taxon>Scleractinia</taxon>
        <taxon>Astrocoeniina</taxon>
        <taxon>Acroporidae</taxon>
        <taxon>Acropora</taxon>
    </lineage>
</organism>
<dbReference type="InterPro" id="IPR013240">
    <property type="entry name" value="DNA-dir_RNA_pol1_su_RPA34"/>
</dbReference>
<keyword evidence="3" id="KW-1185">Reference proteome</keyword>
<dbReference type="GO" id="GO:0006360">
    <property type="term" value="P:transcription by RNA polymerase I"/>
    <property type="evidence" value="ECO:0007669"/>
    <property type="project" value="InterPro"/>
</dbReference>
<feature type="region of interest" description="Disordered" evidence="1">
    <location>
        <begin position="100"/>
        <end position="227"/>
    </location>
</feature>
<dbReference type="AlphaFoldDB" id="A0AAD9PYA7"/>
<feature type="non-terminal residue" evidence="2">
    <location>
        <position position="421"/>
    </location>
</feature>
<evidence type="ECO:0000256" key="1">
    <source>
        <dbReference type="SAM" id="MobiDB-lite"/>
    </source>
</evidence>
<protein>
    <submittedName>
        <fullName evidence="2">Uncharacterized protein</fullName>
    </submittedName>
</protein>
<evidence type="ECO:0000313" key="3">
    <source>
        <dbReference type="Proteomes" id="UP001249851"/>
    </source>
</evidence>
<dbReference type="Proteomes" id="UP001249851">
    <property type="component" value="Unassembled WGS sequence"/>
</dbReference>
<comment type="caution">
    <text evidence="2">The sequence shown here is derived from an EMBL/GenBank/DDBJ whole genome shotgun (WGS) entry which is preliminary data.</text>
</comment>
<gene>
    <name evidence="2" type="ORF">P5673_028270</name>
</gene>
<dbReference type="Pfam" id="PF08208">
    <property type="entry name" value="RNA_polI_A34"/>
    <property type="match status" value="1"/>
</dbReference>